<evidence type="ECO:0000256" key="3">
    <source>
        <dbReference type="ARBA" id="ARBA00022448"/>
    </source>
</evidence>
<reference evidence="10 11" key="1">
    <citation type="journal article" date="2016" name="Genome Biol. Evol.">
        <title>Divergent and convergent evolution of fungal pathogenicity.</title>
        <authorList>
            <person name="Shang Y."/>
            <person name="Xiao G."/>
            <person name="Zheng P."/>
            <person name="Cen K."/>
            <person name="Zhan S."/>
            <person name="Wang C."/>
        </authorList>
    </citation>
    <scope>NUCLEOTIDE SEQUENCE [LARGE SCALE GENOMIC DNA]</scope>
    <source>
        <strain evidence="10 11">RCEF 264</strain>
    </source>
</reference>
<dbReference type="EMBL" id="AZHD01000008">
    <property type="protein sequence ID" value="OAA61293.1"/>
    <property type="molecule type" value="Genomic_DNA"/>
</dbReference>
<name>A0A167U6M1_9HYPO</name>
<comment type="subcellular location">
    <subcellularLocation>
        <location evidence="1">Membrane</location>
        <topology evidence="1">Multi-pass membrane protein</topology>
    </subcellularLocation>
</comment>
<evidence type="ECO:0000256" key="7">
    <source>
        <dbReference type="RuleBase" id="RU003346"/>
    </source>
</evidence>
<dbReference type="GO" id="GO:0005351">
    <property type="term" value="F:carbohydrate:proton symporter activity"/>
    <property type="evidence" value="ECO:0007669"/>
    <property type="project" value="TreeGrafter"/>
</dbReference>
<organism evidence="10 11">
    <name type="scientific">Niveomyces insectorum RCEF 264</name>
    <dbReference type="NCBI Taxonomy" id="1081102"/>
    <lineage>
        <taxon>Eukaryota</taxon>
        <taxon>Fungi</taxon>
        <taxon>Dikarya</taxon>
        <taxon>Ascomycota</taxon>
        <taxon>Pezizomycotina</taxon>
        <taxon>Sordariomycetes</taxon>
        <taxon>Hypocreomycetidae</taxon>
        <taxon>Hypocreales</taxon>
        <taxon>Cordycipitaceae</taxon>
        <taxon>Niveomyces</taxon>
    </lineage>
</organism>
<feature type="domain" description="Major facilitator superfamily (MFS) profile" evidence="9">
    <location>
        <begin position="63"/>
        <end position="505"/>
    </location>
</feature>
<comment type="similarity">
    <text evidence="2 7">Belongs to the major facilitator superfamily. Sugar transporter (TC 2.A.1.1) family.</text>
</comment>
<evidence type="ECO:0000256" key="6">
    <source>
        <dbReference type="ARBA" id="ARBA00023136"/>
    </source>
</evidence>
<evidence type="ECO:0000259" key="9">
    <source>
        <dbReference type="PROSITE" id="PS50850"/>
    </source>
</evidence>
<dbReference type="InterPro" id="IPR050360">
    <property type="entry name" value="MFS_Sugar_Transporters"/>
</dbReference>
<evidence type="ECO:0000256" key="8">
    <source>
        <dbReference type="SAM" id="Phobius"/>
    </source>
</evidence>
<dbReference type="SUPFAM" id="SSF103473">
    <property type="entry name" value="MFS general substrate transporter"/>
    <property type="match status" value="1"/>
</dbReference>
<dbReference type="GO" id="GO:0016020">
    <property type="term" value="C:membrane"/>
    <property type="evidence" value="ECO:0007669"/>
    <property type="project" value="UniProtKB-SubCell"/>
</dbReference>
<dbReference type="Gene3D" id="1.20.1250.20">
    <property type="entry name" value="MFS general substrate transporter like domains"/>
    <property type="match status" value="1"/>
</dbReference>
<feature type="transmembrane region" description="Helical" evidence="8">
    <location>
        <begin position="451"/>
        <end position="471"/>
    </location>
</feature>
<feature type="transmembrane region" description="Helical" evidence="8">
    <location>
        <begin position="140"/>
        <end position="158"/>
    </location>
</feature>
<dbReference type="PANTHER" id="PTHR48022:SF5">
    <property type="entry name" value="ALPHA-GLUCOSIDES PERMEASE MPH2-RELATED"/>
    <property type="match status" value="1"/>
</dbReference>
<feature type="transmembrane region" description="Helical" evidence="8">
    <location>
        <begin position="379"/>
        <end position="399"/>
    </location>
</feature>
<evidence type="ECO:0000256" key="4">
    <source>
        <dbReference type="ARBA" id="ARBA00022692"/>
    </source>
</evidence>
<evidence type="ECO:0000256" key="2">
    <source>
        <dbReference type="ARBA" id="ARBA00010992"/>
    </source>
</evidence>
<feature type="transmembrane region" description="Helical" evidence="8">
    <location>
        <begin position="237"/>
        <end position="258"/>
    </location>
</feature>
<evidence type="ECO:0000313" key="10">
    <source>
        <dbReference type="EMBL" id="OAA61293.1"/>
    </source>
</evidence>
<keyword evidence="11" id="KW-1185">Reference proteome</keyword>
<gene>
    <name evidence="10" type="ORF">SPI_05317</name>
</gene>
<dbReference type="AlphaFoldDB" id="A0A167U6M1"/>
<feature type="transmembrane region" description="Helical" evidence="8">
    <location>
        <begin position="194"/>
        <end position="217"/>
    </location>
</feature>
<sequence>MTTINQTVAPGALEETAAAHGAVDEKPAVDQAEWLADAQEANTQEHNLHFFNGLRLYRKSVMWSVAISTCIFMEGYDTMLMSNLFGLPAFQVRYGEAIGKGKYEVSAPWQSGLSNGSTCGQLIGLLVAGSVCEKIGYRKTMIAGLVANIALIFMTFFAPNVTVLLVGQILFGIAMGLYQTTPVVYALEISPVSLQAYLTTYVNTCWAIGHLIGAGILRGVLTRTDQWGYRIPFAIQWFWPLILVPVIFLAPESPWWLVRKGRLEDAKAVLVRLTSSNVARVDYDIDKNIALMVVTTNYERTLKAETSYLACFRGVDLYRTLISIGIYCIQTLSGNPLRGFSTYFLEKAGLPNTQSFNLTIVNYALALWPLLSMFGRRTIYVWSLAMMLVLMVIIGALGVPQAHSSNTSYSWAIGAILIVSSFLYNATMGPLTNTLCSEVSSSVLASKSVALARWFYAVSTIIANVLTPYQLNTTAWNWGAKTGFFWAGGCLISLVFAYFCVPETKNRTAAELDVLFSRHVSPRHFAKTPVDLAAAIVEVEGDKKM</sequence>
<dbReference type="PROSITE" id="PS50850">
    <property type="entry name" value="MFS"/>
    <property type="match status" value="1"/>
</dbReference>
<dbReference type="Pfam" id="PF00083">
    <property type="entry name" value="Sugar_tr"/>
    <property type="match status" value="1"/>
</dbReference>
<keyword evidence="6 8" id="KW-0472">Membrane</keyword>
<accession>A0A167U6M1</accession>
<evidence type="ECO:0000313" key="11">
    <source>
        <dbReference type="Proteomes" id="UP000076874"/>
    </source>
</evidence>
<dbReference type="PANTHER" id="PTHR48022">
    <property type="entry name" value="PLASTIDIC GLUCOSE TRANSPORTER 4"/>
    <property type="match status" value="1"/>
</dbReference>
<dbReference type="OrthoDB" id="6612291at2759"/>
<evidence type="ECO:0000256" key="5">
    <source>
        <dbReference type="ARBA" id="ARBA00022989"/>
    </source>
</evidence>
<keyword evidence="5 8" id="KW-1133">Transmembrane helix</keyword>
<comment type="caution">
    <text evidence="10">The sequence shown here is derived from an EMBL/GenBank/DDBJ whole genome shotgun (WGS) entry which is preliminary data.</text>
</comment>
<dbReference type="InterPro" id="IPR003663">
    <property type="entry name" value="Sugar/inositol_transpt"/>
</dbReference>
<keyword evidence="4 8" id="KW-0812">Transmembrane</keyword>
<evidence type="ECO:0000256" key="1">
    <source>
        <dbReference type="ARBA" id="ARBA00004141"/>
    </source>
</evidence>
<dbReference type="NCBIfam" id="TIGR00879">
    <property type="entry name" value="SP"/>
    <property type="match status" value="1"/>
</dbReference>
<proteinExistence type="inferred from homology"/>
<dbReference type="InterPro" id="IPR020846">
    <property type="entry name" value="MFS_dom"/>
</dbReference>
<keyword evidence="3 7" id="KW-0813">Transport</keyword>
<feature type="transmembrane region" description="Helical" evidence="8">
    <location>
        <begin position="411"/>
        <end position="431"/>
    </location>
</feature>
<dbReference type="InterPro" id="IPR036259">
    <property type="entry name" value="MFS_trans_sf"/>
</dbReference>
<feature type="transmembrane region" description="Helical" evidence="8">
    <location>
        <begin position="483"/>
        <end position="501"/>
    </location>
</feature>
<feature type="transmembrane region" description="Helical" evidence="8">
    <location>
        <begin position="164"/>
        <end position="187"/>
    </location>
</feature>
<protein>
    <submittedName>
        <fullName evidence="10">Sugar/inositol transporter</fullName>
    </submittedName>
</protein>
<dbReference type="Proteomes" id="UP000076874">
    <property type="component" value="Unassembled WGS sequence"/>
</dbReference>
<dbReference type="FunFam" id="1.20.1250.20:FF:000078">
    <property type="entry name" value="MFS maltose transporter, putative"/>
    <property type="match status" value="1"/>
</dbReference>
<dbReference type="InterPro" id="IPR005828">
    <property type="entry name" value="MFS_sugar_transport-like"/>
</dbReference>